<reference evidence="2" key="1">
    <citation type="journal article" date="2019" name="Int. J. Syst. Evol. Microbiol.">
        <title>The Global Catalogue of Microorganisms (GCM) 10K type strain sequencing project: providing services to taxonomists for standard genome sequencing and annotation.</title>
        <authorList>
            <consortium name="The Broad Institute Genomics Platform"/>
            <consortium name="The Broad Institute Genome Sequencing Center for Infectious Disease"/>
            <person name="Wu L."/>
            <person name="Ma J."/>
        </authorList>
    </citation>
    <scope>NUCLEOTIDE SEQUENCE [LARGE SCALE GENOMIC DNA]</scope>
    <source>
        <strain evidence="2">JCM 13002</strain>
    </source>
</reference>
<evidence type="ECO:0000313" key="1">
    <source>
        <dbReference type="EMBL" id="GAA1082799.1"/>
    </source>
</evidence>
<sequence>MTVRQELASSEEIHAYLLQRLNLALRRPGMMGRETGIRLVLDHLLAAERRPEAWEELRETLDRRGAWTSVGVSGAFEDLLPGDHGCSTASVYAEFARRQGWLETDRLLDAGAYAELRAAIALWTAQDRTWSHVEAAFGPPSVLFGGTNPYYGKVLGYASESPQEPMVFFHLWNGTDPGAGHTWPPPRVEPLLLAVRCGDGPFADTFTFTPEGRRRPG</sequence>
<dbReference type="RefSeq" id="WP_344623839.1">
    <property type="nucleotide sequence ID" value="NZ_BAAALD010000021.1"/>
</dbReference>
<keyword evidence="2" id="KW-1185">Reference proteome</keyword>
<dbReference type="Proteomes" id="UP001499987">
    <property type="component" value="Unassembled WGS sequence"/>
</dbReference>
<evidence type="ECO:0000313" key="2">
    <source>
        <dbReference type="Proteomes" id="UP001499987"/>
    </source>
</evidence>
<comment type="caution">
    <text evidence="1">The sequence shown here is derived from an EMBL/GenBank/DDBJ whole genome shotgun (WGS) entry which is preliminary data.</text>
</comment>
<accession>A0ABP4E0Q6</accession>
<organism evidence="1 2">
    <name type="scientific">Kitasatospora arboriphila</name>
    <dbReference type="NCBI Taxonomy" id="258052"/>
    <lineage>
        <taxon>Bacteria</taxon>
        <taxon>Bacillati</taxon>
        <taxon>Actinomycetota</taxon>
        <taxon>Actinomycetes</taxon>
        <taxon>Kitasatosporales</taxon>
        <taxon>Streptomycetaceae</taxon>
        <taxon>Kitasatospora</taxon>
    </lineage>
</organism>
<protein>
    <submittedName>
        <fullName evidence="1">Uncharacterized protein</fullName>
    </submittedName>
</protein>
<dbReference type="EMBL" id="BAAALD010000021">
    <property type="protein sequence ID" value="GAA1082799.1"/>
    <property type="molecule type" value="Genomic_DNA"/>
</dbReference>
<name>A0ABP4E0Q6_9ACTN</name>
<proteinExistence type="predicted"/>
<gene>
    <name evidence="1" type="ORF">GCM10009663_27220</name>
</gene>